<dbReference type="Pfam" id="PF02350">
    <property type="entry name" value="Epimerase_2"/>
    <property type="match status" value="1"/>
</dbReference>
<dbReference type="CDD" id="cd03786">
    <property type="entry name" value="GTB_UDP-GlcNAc_2-Epimerase"/>
    <property type="match status" value="1"/>
</dbReference>
<dbReference type="NCBIfam" id="TIGR00236">
    <property type="entry name" value="wecB"/>
    <property type="match status" value="1"/>
</dbReference>
<organism evidence="3 4">
    <name type="scientific">Vogesella aquatica</name>
    <dbReference type="NCBI Taxonomy" id="2984206"/>
    <lineage>
        <taxon>Bacteria</taxon>
        <taxon>Pseudomonadati</taxon>
        <taxon>Pseudomonadota</taxon>
        <taxon>Betaproteobacteria</taxon>
        <taxon>Neisseriales</taxon>
        <taxon>Chromobacteriaceae</taxon>
        <taxon>Vogesella</taxon>
    </lineage>
</organism>
<dbReference type="SUPFAM" id="SSF53756">
    <property type="entry name" value="UDP-Glycosyltransferase/glycogen phosphorylase"/>
    <property type="match status" value="1"/>
</dbReference>
<accession>A0ABT5IZB2</accession>
<comment type="similarity">
    <text evidence="1">Belongs to the UDP-N-acetylglucosamine 2-epimerase family.</text>
</comment>
<dbReference type="InterPro" id="IPR029767">
    <property type="entry name" value="WecB-like"/>
</dbReference>
<dbReference type="Proteomes" id="UP001219956">
    <property type="component" value="Unassembled WGS sequence"/>
</dbReference>
<dbReference type="PANTHER" id="PTHR43174">
    <property type="entry name" value="UDP-N-ACETYLGLUCOSAMINE 2-EPIMERASE"/>
    <property type="match status" value="1"/>
</dbReference>
<proteinExistence type="inferred from homology"/>
<dbReference type="InterPro" id="IPR003331">
    <property type="entry name" value="UDP_GlcNAc_Epimerase_2_dom"/>
</dbReference>
<comment type="caution">
    <text evidence="3">The sequence shown here is derived from an EMBL/GenBank/DDBJ whole genome shotgun (WGS) entry which is preliminary data.</text>
</comment>
<keyword evidence="4" id="KW-1185">Reference proteome</keyword>
<dbReference type="PANTHER" id="PTHR43174:SF1">
    <property type="entry name" value="UDP-N-ACETYLGLUCOSAMINE 2-EPIMERASE"/>
    <property type="match status" value="1"/>
</dbReference>
<sequence length="362" mass="38825">MKVVTVIGARPQFIKAASVSAAFLQLGVEELIIHTGQHYDENMSNIFFEELGIPKPYANLGIGGGGHGEMTGAQLAGIEKILLAEQPDFLLVYGDTNSTLAGALAAAKLHIPVAHVEAGLRSFNRRMPEEINRVLTDHASSLLFAPTDIAISHLANEGIPAEACHQVGDVMYDASKFFSDKALSRSRILSELGLTKGGFVLSTIHRAENTNDLQRLTVILQALAVVAESIPVVLPIHPRTRHVIVQHGLDELIANKVTLIDPVGYLDMVMLEMSAAVIATDSGGVQKEAFFFSVPCVTMRDETEWVELVASGWNKLVSPVDARQLAEAILGSVGNQGAAIAPYGDGTASIKIVKKMLEYIKG</sequence>
<evidence type="ECO:0000313" key="4">
    <source>
        <dbReference type="Proteomes" id="UP001219956"/>
    </source>
</evidence>
<reference evidence="3 4" key="1">
    <citation type="submission" date="2023-01" db="EMBL/GenBank/DDBJ databases">
        <title>Novel species of the genus Vogesella isolated from rivers.</title>
        <authorList>
            <person name="Lu H."/>
        </authorList>
    </citation>
    <scope>NUCLEOTIDE SEQUENCE [LARGE SCALE GENOMIC DNA]</scope>
    <source>
        <strain evidence="3 4">DC21W</strain>
    </source>
</reference>
<keyword evidence="1 3" id="KW-0413">Isomerase</keyword>
<evidence type="ECO:0000256" key="1">
    <source>
        <dbReference type="RuleBase" id="RU003513"/>
    </source>
</evidence>
<name>A0ABT5IZB2_9NEIS</name>
<dbReference type="RefSeq" id="WP_272752208.1">
    <property type="nucleotide sequence ID" value="NZ_JAQQLF010000014.1"/>
</dbReference>
<evidence type="ECO:0000259" key="2">
    <source>
        <dbReference type="Pfam" id="PF02350"/>
    </source>
</evidence>
<dbReference type="GO" id="GO:0008761">
    <property type="term" value="F:UDP-N-acetylglucosamine 2-epimerase activity"/>
    <property type="evidence" value="ECO:0007669"/>
    <property type="project" value="UniProtKB-EC"/>
</dbReference>
<feature type="domain" description="UDP-N-acetylglucosamine 2-epimerase" evidence="2">
    <location>
        <begin position="28"/>
        <end position="356"/>
    </location>
</feature>
<evidence type="ECO:0000313" key="3">
    <source>
        <dbReference type="EMBL" id="MDC7717898.1"/>
    </source>
</evidence>
<dbReference type="EMBL" id="JAQQLF010000014">
    <property type="protein sequence ID" value="MDC7717898.1"/>
    <property type="molecule type" value="Genomic_DNA"/>
</dbReference>
<dbReference type="EC" id="5.1.3.14" evidence="3"/>
<dbReference type="Gene3D" id="3.40.50.2000">
    <property type="entry name" value="Glycogen Phosphorylase B"/>
    <property type="match status" value="2"/>
</dbReference>
<protein>
    <submittedName>
        <fullName evidence="3">UDP-N-acetylglucosamine 2-epimerase (Non-hydrolyzing)</fullName>
        <ecNumber evidence="3">5.1.3.14</ecNumber>
    </submittedName>
</protein>
<gene>
    <name evidence="3" type="primary">wecB</name>
    <name evidence="3" type="ORF">PQU95_11815</name>
</gene>